<dbReference type="NCBIfam" id="TIGR01640">
    <property type="entry name" value="F_box_assoc_1"/>
    <property type="match status" value="1"/>
</dbReference>
<evidence type="ECO:0000313" key="3">
    <source>
        <dbReference type="EMBL" id="CAH2034607.1"/>
    </source>
</evidence>
<dbReference type="SUPFAM" id="SSF81383">
    <property type="entry name" value="F-box domain"/>
    <property type="match status" value="1"/>
</dbReference>
<sequence>MKRKKRDHNKEHEKDSTPPSMLDSLHLDLKLDILSCLPAKSLTKLRCVSKMWSSIIRSQGFIDSFFAMSSTKPRFIVALTNGFILPPEERLTFFYSFSHEGEESSSLVPNFEMVTPTSLCYCSEYFASLHGFLTVETNKGLMLCNPGTEQVITLPKAATFVGYDPIGDQYKALAVEVSVRKPAAHKVLTLGGAQGWRDIEGPPGPYRTTTSVGICINGVIYSGAHEYSTQSNNPVIVCFDVRSEKMSFIQAPDDVVHWGCKSILIDYNGKLASIARDPRCDLRRFDLWILEDVEKPIWSKHACVLPSSMWAPIGVVEYSFPGATKAGEIIIHPNGLAREVEPFYIFYFNVKTQNVRRVRLLGIGDNQEFRRSYGFEDTCECFVRMVPQNVESIAFLKNHT</sequence>
<evidence type="ECO:0000256" key="1">
    <source>
        <dbReference type="SAM" id="MobiDB-lite"/>
    </source>
</evidence>
<reference evidence="3 4" key="1">
    <citation type="submission" date="2022-03" db="EMBL/GenBank/DDBJ databases">
        <authorList>
            <person name="Nunn A."/>
            <person name="Chopra R."/>
            <person name="Nunn A."/>
            <person name="Contreras Garrido A."/>
        </authorList>
    </citation>
    <scope>NUCLEOTIDE SEQUENCE [LARGE SCALE GENOMIC DNA]</scope>
</reference>
<organism evidence="3 4">
    <name type="scientific">Thlaspi arvense</name>
    <name type="common">Field penny-cress</name>
    <dbReference type="NCBI Taxonomy" id="13288"/>
    <lineage>
        <taxon>Eukaryota</taxon>
        <taxon>Viridiplantae</taxon>
        <taxon>Streptophyta</taxon>
        <taxon>Embryophyta</taxon>
        <taxon>Tracheophyta</taxon>
        <taxon>Spermatophyta</taxon>
        <taxon>Magnoliopsida</taxon>
        <taxon>eudicotyledons</taxon>
        <taxon>Gunneridae</taxon>
        <taxon>Pentapetalae</taxon>
        <taxon>rosids</taxon>
        <taxon>malvids</taxon>
        <taxon>Brassicales</taxon>
        <taxon>Brassicaceae</taxon>
        <taxon>Thlaspideae</taxon>
        <taxon>Thlaspi</taxon>
    </lineage>
</organism>
<dbReference type="PANTHER" id="PTHR31111:SF111">
    <property type="entry name" value="F-BOX DOMAIN-CONTAINING PROTEIN"/>
    <property type="match status" value="1"/>
</dbReference>
<dbReference type="EMBL" id="OU466857">
    <property type="protein sequence ID" value="CAH2034607.1"/>
    <property type="molecule type" value="Genomic_DNA"/>
</dbReference>
<dbReference type="InterPro" id="IPR017451">
    <property type="entry name" value="F-box-assoc_interact_dom"/>
</dbReference>
<dbReference type="InterPro" id="IPR036047">
    <property type="entry name" value="F-box-like_dom_sf"/>
</dbReference>
<proteinExistence type="predicted"/>
<dbReference type="Pfam" id="PF00646">
    <property type="entry name" value="F-box"/>
    <property type="match status" value="1"/>
</dbReference>
<dbReference type="AlphaFoldDB" id="A0AAU9R6N3"/>
<dbReference type="SMART" id="SM00256">
    <property type="entry name" value="FBOX"/>
    <property type="match status" value="1"/>
</dbReference>
<dbReference type="InterPro" id="IPR013187">
    <property type="entry name" value="F-box-assoc_dom_typ3"/>
</dbReference>
<dbReference type="Gene3D" id="1.20.1280.50">
    <property type="match status" value="1"/>
</dbReference>
<gene>
    <name evidence="3" type="ORF">TAV2_LOCUS1671</name>
</gene>
<name>A0AAU9R6N3_THLAR</name>
<keyword evidence="4" id="KW-1185">Reference proteome</keyword>
<feature type="region of interest" description="Disordered" evidence="1">
    <location>
        <begin position="1"/>
        <end position="21"/>
    </location>
</feature>
<evidence type="ECO:0000313" key="4">
    <source>
        <dbReference type="Proteomes" id="UP000836841"/>
    </source>
</evidence>
<feature type="domain" description="F-box" evidence="2">
    <location>
        <begin position="25"/>
        <end position="65"/>
    </location>
</feature>
<dbReference type="PANTHER" id="PTHR31111">
    <property type="entry name" value="BNAA05G37150D PROTEIN-RELATED"/>
    <property type="match status" value="1"/>
</dbReference>
<protein>
    <recommendedName>
        <fullName evidence="2">F-box domain-containing protein</fullName>
    </recommendedName>
</protein>
<accession>A0AAU9R6N3</accession>
<dbReference type="Pfam" id="PF08268">
    <property type="entry name" value="FBA_3"/>
    <property type="match status" value="1"/>
</dbReference>
<dbReference type="InterPro" id="IPR001810">
    <property type="entry name" value="F-box_dom"/>
</dbReference>
<dbReference type="Proteomes" id="UP000836841">
    <property type="component" value="Chromosome 1"/>
</dbReference>
<evidence type="ECO:0000259" key="2">
    <source>
        <dbReference type="SMART" id="SM00256"/>
    </source>
</evidence>